<proteinExistence type="predicted"/>
<evidence type="ECO:0000313" key="3">
    <source>
        <dbReference type="Proteomes" id="UP000652761"/>
    </source>
</evidence>
<accession>A0A843TK40</accession>
<evidence type="ECO:0000256" key="1">
    <source>
        <dbReference type="SAM" id="MobiDB-lite"/>
    </source>
</evidence>
<comment type="caution">
    <text evidence="2">The sequence shown here is derived from an EMBL/GenBank/DDBJ whole genome shotgun (WGS) entry which is preliminary data.</text>
</comment>
<dbReference type="AlphaFoldDB" id="A0A843TK40"/>
<protein>
    <submittedName>
        <fullName evidence="2">Uncharacterized protein</fullName>
    </submittedName>
</protein>
<sequence length="94" mass="10763">MVEGYLTTFPNNSMEMLQQCIQAHLNVRNKEDFLQLSRVDILKIIIGRLLDFAEIATWPILFEEHCPRQANDRSTDGAQSVDRLGHCYPDGRTG</sequence>
<reference evidence="2" key="1">
    <citation type="submission" date="2017-07" db="EMBL/GenBank/DDBJ databases">
        <title>Taro Niue Genome Assembly and Annotation.</title>
        <authorList>
            <person name="Atibalentja N."/>
            <person name="Keating K."/>
            <person name="Fields C.J."/>
        </authorList>
    </citation>
    <scope>NUCLEOTIDE SEQUENCE</scope>
    <source>
        <strain evidence="2">Niue_2</strain>
        <tissue evidence="2">Leaf</tissue>
    </source>
</reference>
<gene>
    <name evidence="2" type="ORF">Taro_001272</name>
</gene>
<name>A0A843TK40_COLES</name>
<evidence type="ECO:0000313" key="2">
    <source>
        <dbReference type="EMBL" id="MQL68969.1"/>
    </source>
</evidence>
<dbReference type="Proteomes" id="UP000652761">
    <property type="component" value="Unassembled WGS sequence"/>
</dbReference>
<keyword evidence="3" id="KW-1185">Reference proteome</keyword>
<feature type="region of interest" description="Disordered" evidence="1">
    <location>
        <begin position="69"/>
        <end position="94"/>
    </location>
</feature>
<organism evidence="2 3">
    <name type="scientific">Colocasia esculenta</name>
    <name type="common">Wild taro</name>
    <name type="synonym">Arum esculentum</name>
    <dbReference type="NCBI Taxonomy" id="4460"/>
    <lineage>
        <taxon>Eukaryota</taxon>
        <taxon>Viridiplantae</taxon>
        <taxon>Streptophyta</taxon>
        <taxon>Embryophyta</taxon>
        <taxon>Tracheophyta</taxon>
        <taxon>Spermatophyta</taxon>
        <taxon>Magnoliopsida</taxon>
        <taxon>Liliopsida</taxon>
        <taxon>Araceae</taxon>
        <taxon>Aroideae</taxon>
        <taxon>Colocasieae</taxon>
        <taxon>Colocasia</taxon>
    </lineage>
</organism>
<dbReference type="EMBL" id="NMUH01000026">
    <property type="protein sequence ID" value="MQL68969.1"/>
    <property type="molecule type" value="Genomic_DNA"/>
</dbReference>